<organism evidence="2 3">
    <name type="scientific">Mizuhopecten yessoensis</name>
    <name type="common">Japanese scallop</name>
    <name type="synonym">Patinopecten yessoensis</name>
    <dbReference type="NCBI Taxonomy" id="6573"/>
    <lineage>
        <taxon>Eukaryota</taxon>
        <taxon>Metazoa</taxon>
        <taxon>Spiralia</taxon>
        <taxon>Lophotrochozoa</taxon>
        <taxon>Mollusca</taxon>
        <taxon>Bivalvia</taxon>
        <taxon>Autobranchia</taxon>
        <taxon>Pteriomorphia</taxon>
        <taxon>Pectinida</taxon>
        <taxon>Pectinoidea</taxon>
        <taxon>Pectinidae</taxon>
        <taxon>Mizuhopecten</taxon>
    </lineage>
</organism>
<feature type="region of interest" description="Disordered" evidence="1">
    <location>
        <begin position="1"/>
        <end position="195"/>
    </location>
</feature>
<gene>
    <name evidence="2" type="ORF">KP79_PYT15744</name>
</gene>
<reference evidence="2 3" key="1">
    <citation type="journal article" date="2017" name="Nat. Ecol. Evol.">
        <title>Scallop genome provides insights into evolution of bilaterian karyotype and development.</title>
        <authorList>
            <person name="Wang S."/>
            <person name="Zhang J."/>
            <person name="Jiao W."/>
            <person name="Li J."/>
            <person name="Xun X."/>
            <person name="Sun Y."/>
            <person name="Guo X."/>
            <person name="Huan P."/>
            <person name="Dong B."/>
            <person name="Zhang L."/>
            <person name="Hu X."/>
            <person name="Sun X."/>
            <person name="Wang J."/>
            <person name="Zhao C."/>
            <person name="Wang Y."/>
            <person name="Wang D."/>
            <person name="Huang X."/>
            <person name="Wang R."/>
            <person name="Lv J."/>
            <person name="Li Y."/>
            <person name="Zhang Z."/>
            <person name="Liu B."/>
            <person name="Lu W."/>
            <person name="Hui Y."/>
            <person name="Liang J."/>
            <person name="Zhou Z."/>
            <person name="Hou R."/>
            <person name="Li X."/>
            <person name="Liu Y."/>
            <person name="Li H."/>
            <person name="Ning X."/>
            <person name="Lin Y."/>
            <person name="Zhao L."/>
            <person name="Xing Q."/>
            <person name="Dou J."/>
            <person name="Li Y."/>
            <person name="Mao J."/>
            <person name="Guo H."/>
            <person name="Dou H."/>
            <person name="Li T."/>
            <person name="Mu C."/>
            <person name="Jiang W."/>
            <person name="Fu Q."/>
            <person name="Fu X."/>
            <person name="Miao Y."/>
            <person name="Liu J."/>
            <person name="Yu Q."/>
            <person name="Li R."/>
            <person name="Liao H."/>
            <person name="Li X."/>
            <person name="Kong Y."/>
            <person name="Jiang Z."/>
            <person name="Chourrout D."/>
            <person name="Li R."/>
            <person name="Bao Z."/>
        </authorList>
    </citation>
    <scope>NUCLEOTIDE SEQUENCE [LARGE SCALE GENOMIC DNA]</scope>
    <source>
        <strain evidence="2 3">PY_sf001</strain>
    </source>
</reference>
<name>A0A210R2E3_MIZYE</name>
<keyword evidence="3" id="KW-1185">Reference proteome</keyword>
<comment type="caution">
    <text evidence="2">The sequence shown here is derived from an EMBL/GenBank/DDBJ whole genome shotgun (WGS) entry which is preliminary data.</text>
</comment>
<feature type="compositionally biased region" description="Polar residues" evidence="1">
    <location>
        <begin position="91"/>
        <end position="132"/>
    </location>
</feature>
<feature type="compositionally biased region" description="Basic and acidic residues" evidence="1">
    <location>
        <begin position="176"/>
        <end position="185"/>
    </location>
</feature>
<evidence type="ECO:0000313" key="2">
    <source>
        <dbReference type="EMBL" id="OWF55112.1"/>
    </source>
</evidence>
<dbReference type="OrthoDB" id="5989898at2759"/>
<dbReference type="Proteomes" id="UP000242188">
    <property type="component" value="Unassembled WGS sequence"/>
</dbReference>
<evidence type="ECO:0000313" key="3">
    <source>
        <dbReference type="Proteomes" id="UP000242188"/>
    </source>
</evidence>
<evidence type="ECO:0000256" key="1">
    <source>
        <dbReference type="SAM" id="MobiDB-lite"/>
    </source>
</evidence>
<feature type="compositionally biased region" description="Basic and acidic residues" evidence="1">
    <location>
        <begin position="30"/>
        <end position="40"/>
    </location>
</feature>
<feature type="compositionally biased region" description="Polar residues" evidence="1">
    <location>
        <begin position="41"/>
        <end position="55"/>
    </location>
</feature>
<accession>A0A210R2E3</accession>
<dbReference type="AlphaFoldDB" id="A0A210R2E3"/>
<feature type="compositionally biased region" description="Basic and acidic residues" evidence="1">
    <location>
        <begin position="152"/>
        <end position="167"/>
    </location>
</feature>
<proteinExistence type="predicted"/>
<dbReference type="EMBL" id="NEDP02000758">
    <property type="protein sequence ID" value="OWF55112.1"/>
    <property type="molecule type" value="Genomic_DNA"/>
</dbReference>
<protein>
    <submittedName>
        <fullName evidence="2">Uncharacterized protein</fullName>
    </submittedName>
</protein>
<feature type="compositionally biased region" description="Basic and acidic residues" evidence="1">
    <location>
        <begin position="56"/>
        <end position="68"/>
    </location>
</feature>
<sequence length="195" mass="20726">MNADELVFQPSLIKKGVKGQSAGQKGGKNGSDKDSERNFPQEENSNSSAVDQESCQGKRSESHAKDSTPDCSAAGMLNGKSDSVNGRIASSVYTDENTQQSVPDSNCSEGSGTINEDSNLSFADTQNTNPPFSQDADNDSNEADMRLAMSMVRDEKKEESNLKKDSGDSNSSAAPTDHESDDPPTKKNKSSSESS</sequence>